<dbReference type="InterPro" id="IPR044752">
    <property type="entry name" value="PIN-like_EXO1"/>
</dbReference>
<keyword evidence="13" id="KW-0539">Nucleus</keyword>
<evidence type="ECO:0000256" key="6">
    <source>
        <dbReference type="ARBA" id="ARBA00022763"/>
    </source>
</evidence>
<feature type="compositionally biased region" description="Acidic residues" evidence="14">
    <location>
        <begin position="926"/>
        <end position="935"/>
    </location>
</feature>
<dbReference type="Pfam" id="PF00752">
    <property type="entry name" value="XPG_N"/>
    <property type="match status" value="1"/>
</dbReference>
<keyword evidence="11" id="KW-0238">DNA-binding</keyword>
<feature type="domain" description="XPG-I" evidence="15">
    <location>
        <begin position="348"/>
        <end position="418"/>
    </location>
</feature>
<evidence type="ECO:0000256" key="13">
    <source>
        <dbReference type="ARBA" id="ARBA00023242"/>
    </source>
</evidence>
<dbReference type="CDD" id="cd09857">
    <property type="entry name" value="PIN_EXO1"/>
    <property type="match status" value="1"/>
</dbReference>
<accession>A0ABR0CC38</accession>
<evidence type="ECO:0000256" key="2">
    <source>
        <dbReference type="ARBA" id="ARBA00004123"/>
    </source>
</evidence>
<evidence type="ECO:0000313" key="17">
    <source>
        <dbReference type="EMBL" id="KAK4093973.1"/>
    </source>
</evidence>
<dbReference type="Gene3D" id="3.40.50.1010">
    <property type="entry name" value="5'-nuclease"/>
    <property type="match status" value="1"/>
</dbReference>
<keyword evidence="6" id="KW-0227">DNA damage</keyword>
<comment type="cofactor">
    <cofactor evidence="1">
        <name>Mg(2+)</name>
        <dbReference type="ChEBI" id="CHEBI:18420"/>
    </cofactor>
</comment>
<dbReference type="InterPro" id="IPR006085">
    <property type="entry name" value="XPG_DNA_repair_N"/>
</dbReference>
<keyword evidence="10" id="KW-0267">Excision nuclease</keyword>
<gene>
    <name evidence="17" type="ORF">Purlil1_1464</name>
</gene>
<keyword evidence="9" id="KW-0460">Magnesium</keyword>
<dbReference type="PANTHER" id="PTHR11081">
    <property type="entry name" value="FLAP ENDONUCLEASE FAMILY MEMBER"/>
    <property type="match status" value="1"/>
</dbReference>
<feature type="compositionally biased region" description="Low complexity" evidence="14">
    <location>
        <begin position="800"/>
        <end position="812"/>
    </location>
</feature>
<dbReference type="PROSITE" id="PS00842">
    <property type="entry name" value="XPG_2"/>
    <property type="match status" value="1"/>
</dbReference>
<feature type="compositionally biased region" description="Polar residues" evidence="14">
    <location>
        <begin position="780"/>
        <end position="791"/>
    </location>
</feature>
<dbReference type="InterPro" id="IPR006086">
    <property type="entry name" value="XPG-I_dom"/>
</dbReference>
<dbReference type="InterPro" id="IPR006084">
    <property type="entry name" value="XPG/Rad2"/>
</dbReference>
<feature type="compositionally biased region" description="Low complexity" evidence="14">
    <location>
        <begin position="654"/>
        <end position="669"/>
    </location>
</feature>
<organism evidence="17 18">
    <name type="scientific">Purpureocillium lilacinum</name>
    <name type="common">Paecilomyces lilacinus</name>
    <dbReference type="NCBI Taxonomy" id="33203"/>
    <lineage>
        <taxon>Eukaryota</taxon>
        <taxon>Fungi</taxon>
        <taxon>Dikarya</taxon>
        <taxon>Ascomycota</taxon>
        <taxon>Pezizomycotina</taxon>
        <taxon>Sordariomycetes</taxon>
        <taxon>Hypocreomycetidae</taxon>
        <taxon>Hypocreales</taxon>
        <taxon>Ophiocordycipitaceae</taxon>
        <taxon>Purpureocillium</taxon>
    </lineage>
</organism>
<dbReference type="InterPro" id="IPR019974">
    <property type="entry name" value="XPG_CS"/>
</dbReference>
<keyword evidence="4" id="KW-0540">Nuclease</keyword>
<evidence type="ECO:0000259" key="16">
    <source>
        <dbReference type="SMART" id="SM00485"/>
    </source>
</evidence>
<evidence type="ECO:0000256" key="5">
    <source>
        <dbReference type="ARBA" id="ARBA00022723"/>
    </source>
</evidence>
<feature type="compositionally biased region" description="Low complexity" evidence="14">
    <location>
        <begin position="623"/>
        <end position="641"/>
    </location>
</feature>
<feature type="region of interest" description="Disordered" evidence="14">
    <location>
        <begin position="757"/>
        <end position="839"/>
    </location>
</feature>
<comment type="subcellular location">
    <subcellularLocation>
        <location evidence="2">Nucleus</location>
    </subcellularLocation>
</comment>
<feature type="region of interest" description="Disordered" evidence="14">
    <location>
        <begin position="618"/>
        <end position="722"/>
    </location>
</feature>
<name>A0ABR0CC38_PURLI</name>
<dbReference type="SUPFAM" id="SSF88723">
    <property type="entry name" value="PIN domain-like"/>
    <property type="match status" value="1"/>
</dbReference>
<dbReference type="Gene3D" id="1.10.150.20">
    <property type="entry name" value="5' to 3' exonuclease, C-terminal subdomain"/>
    <property type="match status" value="1"/>
</dbReference>
<evidence type="ECO:0000313" key="18">
    <source>
        <dbReference type="Proteomes" id="UP001287286"/>
    </source>
</evidence>
<comment type="similarity">
    <text evidence="3">Belongs to the XPG/RAD2 endonuclease family. EXO1 subfamily.</text>
</comment>
<dbReference type="InterPro" id="IPR008918">
    <property type="entry name" value="HhH2"/>
</dbReference>
<feature type="region of interest" description="Disordered" evidence="14">
    <location>
        <begin position="914"/>
        <end position="949"/>
    </location>
</feature>
<proteinExistence type="inferred from homology"/>
<dbReference type="PRINTS" id="PR00853">
    <property type="entry name" value="XPGRADSUPER"/>
</dbReference>
<evidence type="ECO:0000256" key="3">
    <source>
        <dbReference type="ARBA" id="ARBA00010563"/>
    </source>
</evidence>
<dbReference type="InterPro" id="IPR029060">
    <property type="entry name" value="PIN-like_dom_sf"/>
</dbReference>
<dbReference type="InterPro" id="IPR036279">
    <property type="entry name" value="5-3_exonuclease_C_sf"/>
</dbReference>
<keyword evidence="12" id="KW-0234">DNA repair</keyword>
<evidence type="ECO:0000256" key="10">
    <source>
        <dbReference type="ARBA" id="ARBA00022881"/>
    </source>
</evidence>
<evidence type="ECO:0000256" key="9">
    <source>
        <dbReference type="ARBA" id="ARBA00022842"/>
    </source>
</evidence>
<evidence type="ECO:0000259" key="15">
    <source>
        <dbReference type="SMART" id="SM00484"/>
    </source>
</evidence>
<evidence type="ECO:0000256" key="1">
    <source>
        <dbReference type="ARBA" id="ARBA00001946"/>
    </source>
</evidence>
<keyword evidence="7" id="KW-0378">Hydrolase</keyword>
<dbReference type="EMBL" id="JAWRVI010000004">
    <property type="protein sequence ID" value="KAK4093973.1"/>
    <property type="molecule type" value="Genomic_DNA"/>
</dbReference>
<feature type="compositionally biased region" description="Low complexity" evidence="14">
    <location>
        <begin position="819"/>
        <end position="839"/>
    </location>
</feature>
<feature type="domain" description="XPG N-terminal" evidence="16">
    <location>
        <begin position="216"/>
        <end position="309"/>
    </location>
</feature>
<protein>
    <recommendedName>
        <fullName evidence="19">Exonuclease 1</fullName>
    </recommendedName>
</protein>
<evidence type="ECO:0000256" key="11">
    <source>
        <dbReference type="ARBA" id="ARBA00023125"/>
    </source>
</evidence>
<dbReference type="SMART" id="SM00484">
    <property type="entry name" value="XPGI"/>
    <property type="match status" value="1"/>
</dbReference>
<dbReference type="SUPFAM" id="SSF47807">
    <property type="entry name" value="5' to 3' exonuclease, C-terminal subdomain"/>
    <property type="match status" value="1"/>
</dbReference>
<feature type="region of interest" description="Disordered" evidence="14">
    <location>
        <begin position="543"/>
        <end position="571"/>
    </location>
</feature>
<dbReference type="SMART" id="SM00485">
    <property type="entry name" value="XPGN"/>
    <property type="match status" value="1"/>
</dbReference>
<keyword evidence="8" id="KW-0269">Exonuclease</keyword>
<feature type="region of interest" description="Disordered" evidence="14">
    <location>
        <begin position="868"/>
        <end position="899"/>
    </location>
</feature>
<dbReference type="Pfam" id="PF00867">
    <property type="entry name" value="XPG_I"/>
    <property type="match status" value="1"/>
</dbReference>
<evidence type="ECO:0000256" key="12">
    <source>
        <dbReference type="ARBA" id="ARBA00023204"/>
    </source>
</evidence>
<keyword evidence="18" id="KW-1185">Reference proteome</keyword>
<evidence type="ECO:0000256" key="14">
    <source>
        <dbReference type="SAM" id="MobiDB-lite"/>
    </source>
</evidence>
<evidence type="ECO:0000256" key="7">
    <source>
        <dbReference type="ARBA" id="ARBA00022801"/>
    </source>
</evidence>
<dbReference type="CDD" id="cd09908">
    <property type="entry name" value="H3TH_EXO1"/>
    <property type="match status" value="1"/>
</dbReference>
<comment type="caution">
    <text evidence="17">The sequence shown here is derived from an EMBL/GenBank/DDBJ whole genome shotgun (WGS) entry which is preliminary data.</text>
</comment>
<evidence type="ECO:0008006" key="19">
    <source>
        <dbReference type="Google" id="ProtNLM"/>
    </source>
</evidence>
<evidence type="ECO:0000256" key="8">
    <source>
        <dbReference type="ARBA" id="ARBA00022839"/>
    </source>
</evidence>
<keyword evidence="5" id="KW-0479">Metal-binding</keyword>
<evidence type="ECO:0000256" key="4">
    <source>
        <dbReference type="ARBA" id="ARBA00022722"/>
    </source>
</evidence>
<reference evidence="17 18" key="1">
    <citation type="journal article" date="2024" name="Microbiol. Resour. Announc.">
        <title>Genome annotations for the ascomycete fungi Trichoderma harzianum, Trichoderma aggressivum, and Purpureocillium lilacinum.</title>
        <authorList>
            <person name="Beijen E.P.W."/>
            <person name="Ohm R.A."/>
        </authorList>
    </citation>
    <scope>NUCLEOTIDE SEQUENCE [LARGE SCALE GENOMIC DNA]</scope>
    <source>
        <strain evidence="17 18">CBS 150709</strain>
    </source>
</reference>
<dbReference type="Proteomes" id="UP001287286">
    <property type="component" value="Unassembled WGS sequence"/>
</dbReference>
<dbReference type="InterPro" id="IPR037315">
    <property type="entry name" value="EXO1_H3TH"/>
</dbReference>
<feature type="compositionally biased region" description="Low complexity" evidence="14">
    <location>
        <begin position="761"/>
        <end position="779"/>
    </location>
</feature>
<dbReference type="PANTHER" id="PTHR11081:SF65">
    <property type="entry name" value="DNA DAMAGE-INDUCIBLE PROTEIN DIN7-RELATED"/>
    <property type="match status" value="1"/>
</dbReference>
<sequence length="949" mass="103655">MEKRRRRHARVMEAGNAWSCGAIISDKLIHLESEISTFRSPMRDGGPGALDRRDRLHLDSPINAPWAALLSDAPRHASGGALCRQVPAHLPPAQSFMSAAALGRLQRRSPFARINRLTASPTCIAIPFSSGRPVVICLLAALCTPSTDAASRSVACFDLRPPLVIADTRTDDTAPTDSLRIPQLPIGGPRLSIAGLAVASARRSHDILHGARARRLLPLLKSIQHPLELKKCKGETLGVDAYGWLHRAAYCCAVELGQGKPTKKYINAAMHRVRMLRHFGITPYMVFDGDYLPSKAATEESRAQKRDERKKLAHELLKAGKPTQATQEFQKCIDITPEMASAVIQQLKEMGVPYVVAPYEADAQLVYLERQGLISGIISDDSDLLVFGAKRLLTKLDQYGNCTEIKRRDFCACREVSLTGWTDADFRRMAIMSGCDYLSGLPSVGLKTAYRMLRKCKTPERVVRMLQFEGKRVSENYMTQFYQAELTFLHQWVFCPTKKELVHLTELGESRTAEEMPYIGAYVEPALANAIAAGDVNPITKEPIRAQTTPSKRRHSQTLATLPSKPPAKPIGSYFKGHSRVPMGEMDPNCFSVDPQRVAQLTDGGMVPRVFPLPRPYLDETGAPTSTTSARAATATRTSPRLQRRRTEPITNMLASLSSSTAPARSTSSGVSAPTGPVQQGEAANRPKKKARLCQEVDDGSPKNSKFFSVPQRKSPRRAKSDAYLLSDDSIEEALRDLPDIDGWKPATKPVKSIAIFNDNSQETSQDTQTTTTESQQTDALSNETPSSSIEVTMPPPPLTKSLSQQSQTSRTPVRRSLSRFSFSSQSSNTPASSMSQQSSIFSAASTASTAPSTGRSRLTPLQRLGARAANTAASPHMTRSKPTGQLPGKGLPVNPSFVPLPKVDLDEVEALNKPCGSEDQLVPDSDGEAEDEAELPPKKLNLSRFAFA</sequence>
<dbReference type="SMART" id="SM00279">
    <property type="entry name" value="HhH2"/>
    <property type="match status" value="1"/>
</dbReference>